<evidence type="ECO:0000313" key="13">
    <source>
        <dbReference type="EMBL" id="CAH1722040.1"/>
    </source>
</evidence>
<feature type="domain" description="C2H2-type" evidence="12">
    <location>
        <begin position="333"/>
        <end position="355"/>
    </location>
</feature>
<dbReference type="AlphaFoldDB" id="A0A9P0NGI2"/>
<proteinExistence type="predicted"/>
<name>A0A9P0NGI2_APHGO</name>
<comment type="subcellular location">
    <subcellularLocation>
        <location evidence="2">Nucleus</location>
    </subcellularLocation>
</comment>
<reference evidence="13" key="2">
    <citation type="submission" date="2022-10" db="EMBL/GenBank/DDBJ databases">
        <authorList>
            <consortium name="ENA_rothamsted_submissions"/>
            <consortium name="culmorum"/>
            <person name="King R."/>
        </authorList>
    </citation>
    <scope>NUCLEOTIDE SEQUENCE</scope>
</reference>
<dbReference type="FunFam" id="3.30.160.60:FF:000097">
    <property type="entry name" value="Zinc finger protein"/>
    <property type="match status" value="1"/>
</dbReference>
<evidence type="ECO:0000256" key="6">
    <source>
        <dbReference type="ARBA" id="ARBA00022833"/>
    </source>
</evidence>
<evidence type="ECO:0000256" key="7">
    <source>
        <dbReference type="ARBA" id="ARBA00023015"/>
    </source>
</evidence>
<dbReference type="GO" id="GO:0008270">
    <property type="term" value="F:zinc ion binding"/>
    <property type="evidence" value="ECO:0007669"/>
    <property type="project" value="UniProtKB-KW"/>
</dbReference>
<keyword evidence="10" id="KW-0539">Nucleus</keyword>
<dbReference type="PANTHER" id="PTHR24376">
    <property type="entry name" value="ZINC FINGER PROTEIN"/>
    <property type="match status" value="1"/>
</dbReference>
<feature type="domain" description="C2H2-type" evidence="12">
    <location>
        <begin position="669"/>
        <end position="697"/>
    </location>
</feature>
<dbReference type="Pfam" id="PF13912">
    <property type="entry name" value="zf-C2H2_6"/>
    <property type="match status" value="1"/>
</dbReference>
<evidence type="ECO:0000256" key="8">
    <source>
        <dbReference type="ARBA" id="ARBA00023125"/>
    </source>
</evidence>
<feature type="domain" description="C2H2-type" evidence="12">
    <location>
        <begin position="547"/>
        <end position="574"/>
    </location>
</feature>
<feature type="domain" description="C2H2-type" evidence="12">
    <location>
        <begin position="305"/>
        <end position="332"/>
    </location>
</feature>
<feature type="domain" description="C2H2-type" evidence="12">
    <location>
        <begin position="751"/>
        <end position="775"/>
    </location>
</feature>
<feature type="domain" description="C2H2-type" evidence="12">
    <location>
        <begin position="522"/>
        <end position="544"/>
    </location>
</feature>
<evidence type="ECO:0000259" key="12">
    <source>
        <dbReference type="PROSITE" id="PS50157"/>
    </source>
</evidence>
<feature type="domain" description="C2H2-type" evidence="12">
    <location>
        <begin position="412"/>
        <end position="440"/>
    </location>
</feature>
<keyword evidence="7" id="KW-0805">Transcription regulation</keyword>
<keyword evidence="5 11" id="KW-0863">Zinc-finger</keyword>
<feature type="domain" description="C2H2-type" evidence="12">
    <location>
        <begin position="357"/>
        <end position="379"/>
    </location>
</feature>
<evidence type="ECO:0000256" key="10">
    <source>
        <dbReference type="ARBA" id="ARBA00023242"/>
    </source>
</evidence>
<dbReference type="PROSITE" id="PS50157">
    <property type="entry name" value="ZINC_FINGER_C2H2_2"/>
    <property type="match status" value="13"/>
</dbReference>
<dbReference type="Pfam" id="PF12874">
    <property type="entry name" value="zf-met"/>
    <property type="match status" value="1"/>
</dbReference>
<evidence type="ECO:0000256" key="4">
    <source>
        <dbReference type="ARBA" id="ARBA00022737"/>
    </source>
</evidence>
<evidence type="ECO:0000256" key="5">
    <source>
        <dbReference type="ARBA" id="ARBA00022771"/>
    </source>
</evidence>
<feature type="domain" description="C2H2-type" evidence="12">
    <location>
        <begin position="466"/>
        <end position="493"/>
    </location>
</feature>
<dbReference type="InterPro" id="IPR013087">
    <property type="entry name" value="Znf_C2H2_type"/>
</dbReference>
<feature type="domain" description="C2H2-type" evidence="12">
    <location>
        <begin position="699"/>
        <end position="728"/>
    </location>
</feature>
<keyword evidence="14" id="KW-1185">Reference proteome</keyword>
<dbReference type="GO" id="GO:0003677">
    <property type="term" value="F:DNA binding"/>
    <property type="evidence" value="ECO:0007669"/>
    <property type="project" value="UniProtKB-KW"/>
</dbReference>
<feature type="domain" description="C2H2-type" evidence="12">
    <location>
        <begin position="494"/>
        <end position="521"/>
    </location>
</feature>
<evidence type="ECO:0000256" key="11">
    <source>
        <dbReference type="PROSITE-ProRule" id="PRU00042"/>
    </source>
</evidence>
<accession>A0A9P0NGI2</accession>
<sequence length="775" mass="91533">MLNSNNNNVVSEKWQEIVLDEIQSDIENYSDNELPLSSIVTTNNTNTGKWQDNIILDNIQSNIKNDSENELHLSSISIFNDNHKFPKHKEIKLDDNQSDNENCSDNELPLSSISMFNDNHKFPKHQKINLDDILSDNENCSDYELPLSSIANVLLPIDSCKVQQSESIDCQSKKLSKIDTPIKKYECDICGKIFLRRIAIIEHFRTSLCFPDSPFDFELKSPHYNLCDNSDNPMSFFKNVSNLETTNMKAITYKCRICQNVITNYKLIKRQQILHTKDNNLCNICSILNSVTCGNNQHLKEKYTWKCKSCGQKFTKLSVLKAHRCIFPKNKLFNCFKCHKSYKTINALEKHKIIHKFNCNICHKQFFKQSTLTNHKKIHCLKSIDQHNTRHKYLNSNVLKRTNNFYNSSQNYECSRCSEVFHKRSEIIAHIFENHQEDYSKYSCDECTNLCDSSRDYILCLTKNCCKCDVCPQSFTTTHRLQQHYGWHLGINNFKCQFCPKTFSKCSLYLSHERTHTGEKPFRCNFCGKWFPDTSNLNIHLKPYKLFKCSICQKSYTQMSSLSFHKRKHAKEKRLEKNLSYFQLTTLDMRTNRQYTKKTYFNCKVCNKSFYHAKSLNRHLRTHQNNKNVKKSSLNNKKPQENEHFIKCDLCNELFRDQNILMTHMCKSSTCKYCFKVFNNVSSLKRHYRYMHQKNNELFDCDICKISFKCLTSLNEHIKRHTHYEKNPPLTCNVNNEINTTKQEMYRDEEYKCDLCMKSFFSQTQIFAHILETHY</sequence>
<keyword evidence="4" id="KW-0677">Repeat</keyword>
<evidence type="ECO:0000256" key="1">
    <source>
        <dbReference type="ARBA" id="ARBA00003767"/>
    </source>
</evidence>
<dbReference type="InterPro" id="IPR036236">
    <property type="entry name" value="Znf_C2H2_sf"/>
</dbReference>
<dbReference type="SMART" id="SM00355">
    <property type="entry name" value="ZnF_C2H2"/>
    <property type="match status" value="15"/>
</dbReference>
<comment type="function">
    <text evidence="1">May be involved in transcriptional regulation.</text>
</comment>
<feature type="domain" description="C2H2-type" evidence="12">
    <location>
        <begin position="601"/>
        <end position="628"/>
    </location>
</feature>
<evidence type="ECO:0000313" key="14">
    <source>
        <dbReference type="Proteomes" id="UP001154329"/>
    </source>
</evidence>
<dbReference type="EMBL" id="OU899035">
    <property type="protein sequence ID" value="CAH1722040.1"/>
    <property type="molecule type" value="Genomic_DNA"/>
</dbReference>
<dbReference type="PANTHER" id="PTHR24376:SF235">
    <property type="entry name" value="C2H2-TYPE DOMAIN-CONTAINING PROTEIN"/>
    <property type="match status" value="1"/>
</dbReference>
<dbReference type="Gene3D" id="3.30.160.60">
    <property type="entry name" value="Classic Zinc Finger"/>
    <property type="match status" value="8"/>
</dbReference>
<keyword evidence="3" id="KW-0479">Metal-binding</keyword>
<organism evidence="13 14">
    <name type="scientific">Aphis gossypii</name>
    <name type="common">Cotton aphid</name>
    <dbReference type="NCBI Taxonomy" id="80765"/>
    <lineage>
        <taxon>Eukaryota</taxon>
        <taxon>Metazoa</taxon>
        <taxon>Ecdysozoa</taxon>
        <taxon>Arthropoda</taxon>
        <taxon>Hexapoda</taxon>
        <taxon>Insecta</taxon>
        <taxon>Pterygota</taxon>
        <taxon>Neoptera</taxon>
        <taxon>Paraneoptera</taxon>
        <taxon>Hemiptera</taxon>
        <taxon>Sternorrhyncha</taxon>
        <taxon>Aphidomorpha</taxon>
        <taxon>Aphidoidea</taxon>
        <taxon>Aphididae</taxon>
        <taxon>Aphidini</taxon>
        <taxon>Aphis</taxon>
        <taxon>Aphis</taxon>
    </lineage>
</organism>
<keyword evidence="9" id="KW-0804">Transcription</keyword>
<dbReference type="Pfam" id="PF00096">
    <property type="entry name" value="zf-C2H2"/>
    <property type="match status" value="3"/>
</dbReference>
<gene>
    <name evidence="13" type="ORF">APHIGO_LOCUS4635</name>
</gene>
<evidence type="ECO:0000256" key="3">
    <source>
        <dbReference type="ARBA" id="ARBA00022723"/>
    </source>
</evidence>
<protein>
    <recommendedName>
        <fullName evidence="12">C2H2-type domain-containing protein</fullName>
    </recommendedName>
</protein>
<feature type="domain" description="C2H2-type" evidence="12">
    <location>
        <begin position="185"/>
        <end position="214"/>
    </location>
</feature>
<reference evidence="13" key="1">
    <citation type="submission" date="2022-02" db="EMBL/GenBank/DDBJ databases">
        <authorList>
            <person name="King R."/>
        </authorList>
    </citation>
    <scope>NUCLEOTIDE SEQUENCE</scope>
</reference>
<evidence type="ECO:0000256" key="9">
    <source>
        <dbReference type="ARBA" id="ARBA00023163"/>
    </source>
</evidence>
<dbReference type="SUPFAM" id="SSF57667">
    <property type="entry name" value="beta-beta-alpha zinc fingers"/>
    <property type="match status" value="5"/>
</dbReference>
<keyword evidence="6" id="KW-0862">Zinc</keyword>
<dbReference type="GO" id="GO:0005634">
    <property type="term" value="C:nucleus"/>
    <property type="evidence" value="ECO:0007669"/>
    <property type="project" value="UniProtKB-SubCell"/>
</dbReference>
<evidence type="ECO:0000256" key="2">
    <source>
        <dbReference type="ARBA" id="ARBA00004123"/>
    </source>
</evidence>
<keyword evidence="8" id="KW-0238">DNA-binding</keyword>
<dbReference type="PROSITE" id="PS00028">
    <property type="entry name" value="ZINC_FINGER_C2H2_1"/>
    <property type="match status" value="9"/>
</dbReference>
<dbReference type="Proteomes" id="UP001154329">
    <property type="component" value="Chromosome 2"/>
</dbReference>